<dbReference type="AlphaFoldDB" id="A0A0W0FMN7"/>
<organism evidence="3 4">
    <name type="scientific">Moniliophthora roreri</name>
    <name type="common">Frosty pod rot fungus</name>
    <name type="synonym">Monilia roreri</name>
    <dbReference type="NCBI Taxonomy" id="221103"/>
    <lineage>
        <taxon>Eukaryota</taxon>
        <taxon>Fungi</taxon>
        <taxon>Dikarya</taxon>
        <taxon>Basidiomycota</taxon>
        <taxon>Agaricomycotina</taxon>
        <taxon>Agaricomycetes</taxon>
        <taxon>Agaricomycetidae</taxon>
        <taxon>Agaricales</taxon>
        <taxon>Marasmiineae</taxon>
        <taxon>Marasmiaceae</taxon>
        <taxon>Moniliophthora</taxon>
    </lineage>
</organism>
<name>A0A0W0FMN7_MONRR</name>
<dbReference type="EMBL" id="LATX01001838">
    <property type="protein sequence ID" value="KTB37582.1"/>
    <property type="molecule type" value="Genomic_DNA"/>
</dbReference>
<keyword evidence="1" id="KW-0812">Transmembrane</keyword>
<proteinExistence type="predicted"/>
<keyword evidence="1" id="KW-0472">Membrane</keyword>
<feature type="transmembrane region" description="Helical" evidence="1">
    <location>
        <begin position="289"/>
        <end position="313"/>
    </location>
</feature>
<evidence type="ECO:0000313" key="3">
    <source>
        <dbReference type="EMBL" id="KTB37582.1"/>
    </source>
</evidence>
<feature type="transmembrane region" description="Helical" evidence="1">
    <location>
        <begin position="178"/>
        <end position="200"/>
    </location>
</feature>
<accession>A0A0W0FMN7</accession>
<dbReference type="Proteomes" id="UP000054988">
    <property type="component" value="Unassembled WGS sequence"/>
</dbReference>
<protein>
    <submittedName>
        <fullName evidence="3">Uncharacterized protein</fullName>
    </submittedName>
</protein>
<gene>
    <name evidence="3" type="ORF">WG66_9821</name>
</gene>
<keyword evidence="1" id="KW-1133">Transmembrane helix</keyword>
<feature type="signal peptide" evidence="2">
    <location>
        <begin position="1"/>
        <end position="21"/>
    </location>
</feature>
<evidence type="ECO:0000256" key="1">
    <source>
        <dbReference type="SAM" id="Phobius"/>
    </source>
</evidence>
<evidence type="ECO:0000256" key="2">
    <source>
        <dbReference type="SAM" id="SignalP"/>
    </source>
</evidence>
<feature type="chain" id="PRO_5006901917" evidence="2">
    <location>
        <begin position="22"/>
        <end position="637"/>
    </location>
</feature>
<keyword evidence="2" id="KW-0732">Signal</keyword>
<feature type="transmembrane region" description="Helical" evidence="1">
    <location>
        <begin position="322"/>
        <end position="339"/>
    </location>
</feature>
<sequence>MVLWVYSLCAVALISVSSTKAVPFTREVDPNAILQGLSATNFQDMSTILSFLAADTAEKKLLRETNYDWERMSTVWSMFGMVGALRANVKIAASISGSERAGVELHGATGFTARRTAQSLCYWKVGRQNLNLMWRDSTNQLLSRLNASGSPWTQPLCLAVGYSRCPWDWTKWRCIEEALVPVLWALFTVIIATLPTLLLMPSLHRLSLLPTIAVGLRVVSAFLAGCLTPTLLHRLNSFGLAALTQLGDDRSQRAGLVKQGDHIVASTGIRHIIWQTPSTEVSPRSGDHWALRILCGFNAVAILVAYLSNYLLLGSASDARQYSWLGVQVFILALRYILWARRPVWFPQRPPCLLYIVCGSLGNPLNAECFDRIQNDTEHPKLDTVIIEFACASACSKQSNRGGFPPPRVKRDILLKLANVAPADLIYAEYITPGSHYDPAGENPMVIMRLPWSFVEELYLAQGIILGSNPWAFGGLYLGVILLDDRFVGLTTLHPFTEHAGQCTQEQCIADHARYKTHTITIDGYLVSDDTYGLVLRKFHEVEDSLVKWHEKFRENVEACRKTAKSNGPPHIEIRASSFGPVPQLSANVVRTEPHLTLEFVELAVKEAREKNHHDCDAWICEIHTFGHGNMRTPKSV</sequence>
<evidence type="ECO:0000313" key="4">
    <source>
        <dbReference type="Proteomes" id="UP000054988"/>
    </source>
</evidence>
<reference evidence="3 4" key="1">
    <citation type="submission" date="2015-12" db="EMBL/GenBank/DDBJ databases">
        <title>Draft genome sequence of Moniliophthora roreri, the causal agent of frosty pod rot of cacao.</title>
        <authorList>
            <person name="Aime M.C."/>
            <person name="Diaz-Valderrama J.R."/>
            <person name="Kijpornyongpan T."/>
            <person name="Phillips-Mora W."/>
        </authorList>
    </citation>
    <scope>NUCLEOTIDE SEQUENCE [LARGE SCALE GENOMIC DNA]</scope>
    <source>
        <strain evidence="3 4">MCA 2952</strain>
    </source>
</reference>
<comment type="caution">
    <text evidence="3">The sequence shown here is derived from an EMBL/GenBank/DDBJ whole genome shotgun (WGS) entry which is preliminary data.</text>
</comment>
<dbReference type="eggNOG" id="ENOG502SIJU">
    <property type="taxonomic scope" value="Eukaryota"/>
</dbReference>
<feature type="transmembrane region" description="Helical" evidence="1">
    <location>
        <begin position="212"/>
        <end position="232"/>
    </location>
</feature>